<comment type="caution">
    <text evidence="1">The sequence shown here is derived from an EMBL/GenBank/DDBJ whole genome shotgun (WGS) entry which is preliminary data.</text>
</comment>
<evidence type="ECO:0000313" key="2">
    <source>
        <dbReference type="Proteomes" id="UP000886998"/>
    </source>
</evidence>
<gene>
    <name evidence="1" type="ORF">TNIN_464811</name>
</gene>
<dbReference type="Proteomes" id="UP000886998">
    <property type="component" value="Unassembled WGS sequence"/>
</dbReference>
<evidence type="ECO:0000313" key="1">
    <source>
        <dbReference type="EMBL" id="GFS34079.1"/>
    </source>
</evidence>
<organism evidence="1 2">
    <name type="scientific">Trichonephila inaurata madagascariensis</name>
    <dbReference type="NCBI Taxonomy" id="2747483"/>
    <lineage>
        <taxon>Eukaryota</taxon>
        <taxon>Metazoa</taxon>
        <taxon>Ecdysozoa</taxon>
        <taxon>Arthropoda</taxon>
        <taxon>Chelicerata</taxon>
        <taxon>Arachnida</taxon>
        <taxon>Araneae</taxon>
        <taxon>Araneomorphae</taxon>
        <taxon>Entelegynae</taxon>
        <taxon>Araneoidea</taxon>
        <taxon>Nephilidae</taxon>
        <taxon>Trichonephila</taxon>
        <taxon>Trichonephila inaurata</taxon>
    </lineage>
</organism>
<protein>
    <submittedName>
        <fullName evidence="1">Uncharacterized protein</fullName>
    </submittedName>
</protein>
<accession>A0A8X6I835</accession>
<keyword evidence="2" id="KW-1185">Reference proteome</keyword>
<sequence length="82" mass="9605">MAEDLNEPHRLNQVELSDLIEILTCQNRASGFQTVTMKFTPTRRQGPLSTEELGEAKEYFVREVQQQHFKEEISLLNQKKQK</sequence>
<reference evidence="1" key="1">
    <citation type="submission" date="2020-08" db="EMBL/GenBank/DDBJ databases">
        <title>Multicomponent nature underlies the extraordinary mechanical properties of spider dragline silk.</title>
        <authorList>
            <person name="Kono N."/>
            <person name="Nakamura H."/>
            <person name="Mori M."/>
            <person name="Yoshida Y."/>
            <person name="Ohtoshi R."/>
            <person name="Malay A.D."/>
            <person name="Moran D.A.P."/>
            <person name="Tomita M."/>
            <person name="Numata K."/>
            <person name="Arakawa K."/>
        </authorList>
    </citation>
    <scope>NUCLEOTIDE SEQUENCE</scope>
</reference>
<proteinExistence type="predicted"/>
<name>A0A8X6I835_9ARAC</name>
<dbReference type="EMBL" id="BMAV01024559">
    <property type="protein sequence ID" value="GFS34079.1"/>
    <property type="molecule type" value="Genomic_DNA"/>
</dbReference>
<dbReference type="AlphaFoldDB" id="A0A8X6I835"/>